<evidence type="ECO:0000256" key="5">
    <source>
        <dbReference type="ARBA" id="ARBA00022705"/>
    </source>
</evidence>
<sequence>MYYPWLSADYQQIMHGYLRGQGHHALLLRTLPGLGLDALARALAVRLLCMQPVGEQPCGHCHSCQLMAAGNHPDFYQLEPESGKSQIGVERVRQVCEKLYTHAQQGGAKVIWMPDAGRLNEASANALLKTLEEPPANTFFILGLDESASLLPTIASRCQRWRLTVPNELQALGWMQQQPQASGFNHAQALQALRLSRGAPLAALDLLAGNHMQRRADVLQGLLLFLQTSDVPTFIAQLVKENPAENLSWIISLLLETSALALGSQTVRINQDMQSVMEQLLQRIDVVTLQHWLQALTALRHELLTSGSLNSELLLATLWLRLSSDI</sequence>
<dbReference type="GO" id="GO:0006261">
    <property type="term" value="P:DNA-templated DNA replication"/>
    <property type="evidence" value="ECO:0007669"/>
    <property type="project" value="TreeGrafter"/>
</dbReference>
<dbReference type="InterPro" id="IPR048731">
    <property type="entry name" value="HolB_lid-gammaproteobact"/>
</dbReference>
<dbReference type="GO" id="GO:0003887">
    <property type="term" value="F:DNA-directed DNA polymerase activity"/>
    <property type="evidence" value="ECO:0007669"/>
    <property type="project" value="UniProtKB-KW"/>
</dbReference>
<dbReference type="RefSeq" id="WP_207541757.1">
    <property type="nucleotide sequence ID" value="NZ_JAFNAA010000004.1"/>
</dbReference>
<dbReference type="Pfam" id="PF21500">
    <property type="entry name" value="HolB_lid"/>
    <property type="match status" value="1"/>
</dbReference>
<dbReference type="GO" id="GO:0003677">
    <property type="term" value="F:DNA binding"/>
    <property type="evidence" value="ECO:0007669"/>
    <property type="project" value="InterPro"/>
</dbReference>
<evidence type="ECO:0000256" key="3">
    <source>
        <dbReference type="ARBA" id="ARBA00022679"/>
    </source>
</evidence>
<gene>
    <name evidence="10" type="primary">holB</name>
    <name evidence="10" type="ORF">J2R62_05085</name>
</gene>
<keyword evidence="3 10" id="KW-0808">Transferase</keyword>
<dbReference type="InterPro" id="IPR008921">
    <property type="entry name" value="DNA_pol3_clamp-load_cplx_C"/>
</dbReference>
<keyword evidence="6" id="KW-0239">DNA-directed DNA polymerase</keyword>
<evidence type="ECO:0000313" key="11">
    <source>
        <dbReference type="Proteomes" id="UP000664658"/>
    </source>
</evidence>
<dbReference type="InterPro" id="IPR027417">
    <property type="entry name" value="P-loop_NTPase"/>
</dbReference>
<protein>
    <recommendedName>
        <fullName evidence="2">DNA polymerase III subunit delta'</fullName>
        <ecNumber evidence="1">2.7.7.7</ecNumber>
    </recommendedName>
</protein>
<dbReference type="PANTHER" id="PTHR11669">
    <property type="entry name" value="REPLICATION FACTOR C / DNA POLYMERASE III GAMMA-TAU SUBUNIT"/>
    <property type="match status" value="1"/>
</dbReference>
<dbReference type="Gene3D" id="3.40.50.300">
    <property type="entry name" value="P-loop containing nucleotide triphosphate hydrolases"/>
    <property type="match status" value="1"/>
</dbReference>
<dbReference type="Gene3D" id="1.20.272.10">
    <property type="match status" value="1"/>
</dbReference>
<keyword evidence="4 10" id="KW-0548">Nucleotidyltransferase</keyword>
<dbReference type="InterPro" id="IPR004622">
    <property type="entry name" value="DNA_pol_HolB"/>
</dbReference>
<dbReference type="InterPro" id="IPR050238">
    <property type="entry name" value="DNA_Rep/Repair_Clamp_Loader"/>
</dbReference>
<dbReference type="GO" id="GO:0009360">
    <property type="term" value="C:DNA polymerase III complex"/>
    <property type="evidence" value="ECO:0007669"/>
    <property type="project" value="InterPro"/>
</dbReference>
<feature type="domain" description="DNA polymerase III subunit delta' AAA+ ATPase lid" evidence="9">
    <location>
        <begin position="166"/>
        <end position="207"/>
    </location>
</feature>
<dbReference type="NCBIfam" id="TIGR00678">
    <property type="entry name" value="holB"/>
    <property type="match status" value="1"/>
</dbReference>
<evidence type="ECO:0000256" key="1">
    <source>
        <dbReference type="ARBA" id="ARBA00012417"/>
    </source>
</evidence>
<name>A0A8I2B252_PLESH</name>
<dbReference type="Pfam" id="PF09115">
    <property type="entry name" value="DNApol3-delta_C"/>
    <property type="match status" value="1"/>
</dbReference>
<evidence type="ECO:0000313" key="10">
    <source>
        <dbReference type="EMBL" id="MBO1107606.1"/>
    </source>
</evidence>
<dbReference type="PANTHER" id="PTHR11669:SF8">
    <property type="entry name" value="DNA POLYMERASE III SUBUNIT DELTA"/>
    <property type="match status" value="1"/>
</dbReference>
<evidence type="ECO:0000256" key="7">
    <source>
        <dbReference type="ARBA" id="ARBA00049244"/>
    </source>
</evidence>
<comment type="catalytic activity">
    <reaction evidence="7">
        <text>DNA(n) + a 2'-deoxyribonucleoside 5'-triphosphate = DNA(n+1) + diphosphate</text>
        <dbReference type="Rhea" id="RHEA:22508"/>
        <dbReference type="Rhea" id="RHEA-COMP:17339"/>
        <dbReference type="Rhea" id="RHEA-COMP:17340"/>
        <dbReference type="ChEBI" id="CHEBI:33019"/>
        <dbReference type="ChEBI" id="CHEBI:61560"/>
        <dbReference type="ChEBI" id="CHEBI:173112"/>
        <dbReference type="EC" id="2.7.7.7"/>
    </reaction>
</comment>
<feature type="domain" description="DNA polymerase III delta subunit C-terminal" evidence="8">
    <location>
        <begin position="210"/>
        <end position="322"/>
    </location>
</feature>
<dbReference type="SUPFAM" id="SSF48019">
    <property type="entry name" value="post-AAA+ oligomerization domain-like"/>
    <property type="match status" value="1"/>
</dbReference>
<dbReference type="Pfam" id="PF13177">
    <property type="entry name" value="DNA_pol3_delta2"/>
    <property type="match status" value="1"/>
</dbReference>
<dbReference type="EMBL" id="JAFNAA010000004">
    <property type="protein sequence ID" value="MBO1107606.1"/>
    <property type="molecule type" value="Genomic_DNA"/>
</dbReference>
<comment type="caution">
    <text evidence="10">The sequence shown here is derived from an EMBL/GenBank/DDBJ whole genome shotgun (WGS) entry which is preliminary data.</text>
</comment>
<proteinExistence type="predicted"/>
<evidence type="ECO:0000256" key="6">
    <source>
        <dbReference type="ARBA" id="ARBA00022932"/>
    </source>
</evidence>
<organism evidence="10 11">
    <name type="scientific">Plesiomonas shigelloides</name>
    <name type="common">Aeromonas shigelloides</name>
    <dbReference type="NCBI Taxonomy" id="703"/>
    <lineage>
        <taxon>Bacteria</taxon>
        <taxon>Pseudomonadati</taxon>
        <taxon>Pseudomonadota</taxon>
        <taxon>Gammaproteobacteria</taxon>
        <taxon>Enterobacterales</taxon>
        <taxon>Enterobacteriaceae</taxon>
        <taxon>Plesiomonas</taxon>
    </lineage>
</organism>
<dbReference type="GO" id="GO:0008408">
    <property type="term" value="F:3'-5' exonuclease activity"/>
    <property type="evidence" value="ECO:0007669"/>
    <property type="project" value="InterPro"/>
</dbReference>
<reference evidence="10" key="1">
    <citation type="submission" date="2021-03" db="EMBL/GenBank/DDBJ databases">
        <title>Plesiomonas shigelloides zfcc0051, isolated from zebrafish feces.</title>
        <authorList>
            <person name="Vanderhoek Z."/>
            <person name="Gaulke C."/>
        </authorList>
    </citation>
    <scope>NUCLEOTIDE SEQUENCE</scope>
    <source>
        <strain evidence="10">Zfcc0051</strain>
    </source>
</reference>
<dbReference type="Proteomes" id="UP000664658">
    <property type="component" value="Unassembled WGS sequence"/>
</dbReference>
<evidence type="ECO:0000256" key="4">
    <source>
        <dbReference type="ARBA" id="ARBA00022695"/>
    </source>
</evidence>
<accession>A0A8I2B252</accession>
<evidence type="ECO:0000256" key="2">
    <source>
        <dbReference type="ARBA" id="ARBA00014363"/>
    </source>
</evidence>
<dbReference type="AlphaFoldDB" id="A0A8I2B252"/>
<dbReference type="InterPro" id="IPR015199">
    <property type="entry name" value="DNA_pol_III_delta_C"/>
</dbReference>
<keyword evidence="5" id="KW-0235">DNA replication</keyword>
<dbReference type="SUPFAM" id="SSF52540">
    <property type="entry name" value="P-loop containing nucleoside triphosphate hydrolases"/>
    <property type="match status" value="1"/>
</dbReference>
<dbReference type="EC" id="2.7.7.7" evidence="1"/>
<evidence type="ECO:0000259" key="9">
    <source>
        <dbReference type="Pfam" id="PF21500"/>
    </source>
</evidence>
<evidence type="ECO:0000259" key="8">
    <source>
        <dbReference type="Pfam" id="PF09115"/>
    </source>
</evidence>